<evidence type="ECO:0000313" key="3">
    <source>
        <dbReference type="Proteomes" id="UP000029040"/>
    </source>
</evidence>
<sequence length="284" mass="31880">MLPVNVYIRKFKNRFSTSDAQSPKIYWWNPFGLTGAQNFGDKLGPVLLNKIFKIQYTYADIEECDIITIGSILNFVNDVENILQIDHPIHVWGSGLIEPVDGPFVQNLKYSAVRGHLTADLLNIRNVQLGDPGLLCSLVYKKSHNTKKKICIIPHHEEIDLPFFKSIQDNEHLIVVSPLAEPDDIVPVIASSSLVLSSSLHGLIVADSFSIPNARLHASDRLKGGDFKFNDYYSALSKHPLQFDVSNNKDLEKIIKQTIKCYTPIDNLKDLQNGLLKAFPTSIN</sequence>
<protein>
    <submittedName>
        <fullName evidence="2">ExoV domain protein</fullName>
    </submittedName>
</protein>
<dbReference type="AlphaFoldDB" id="A0A087CQD0"/>
<organism evidence="2 3">
    <name type="scientific">Bifidobacterium pullorum subsp. saeculare DSM 6531 = LMG 14934</name>
    <dbReference type="NCBI Taxonomy" id="1437611"/>
    <lineage>
        <taxon>Bacteria</taxon>
        <taxon>Bacillati</taxon>
        <taxon>Actinomycetota</taxon>
        <taxon>Actinomycetes</taxon>
        <taxon>Bifidobacteriales</taxon>
        <taxon>Bifidobacteriaceae</taxon>
        <taxon>Bifidobacterium</taxon>
    </lineage>
</organism>
<dbReference type="Proteomes" id="UP000029040">
    <property type="component" value="Unassembled WGS sequence"/>
</dbReference>
<reference evidence="2 3" key="1">
    <citation type="submission" date="2014-03" db="EMBL/GenBank/DDBJ databases">
        <title>Genomics of Bifidobacteria.</title>
        <authorList>
            <person name="Ventura M."/>
            <person name="Milani C."/>
            <person name="Lugli G.A."/>
        </authorList>
    </citation>
    <scope>NUCLEOTIDE SEQUENCE [LARGE SCALE GENOMIC DNA]</scope>
    <source>
        <strain evidence="2 3">LMG 14934</strain>
    </source>
</reference>
<accession>A0A087CQD0</accession>
<evidence type="ECO:0000313" key="2">
    <source>
        <dbReference type="EMBL" id="KFI85480.1"/>
    </source>
</evidence>
<evidence type="ECO:0000259" key="1">
    <source>
        <dbReference type="Pfam" id="PF04230"/>
    </source>
</evidence>
<proteinExistence type="predicted"/>
<dbReference type="EMBL" id="JGZM01000008">
    <property type="protein sequence ID" value="KFI85480.1"/>
    <property type="molecule type" value="Genomic_DNA"/>
</dbReference>
<dbReference type="RefSeq" id="WP_081885342.1">
    <property type="nucleotide sequence ID" value="NZ_JDTM01000003.1"/>
</dbReference>
<gene>
    <name evidence="2" type="ORF">BSAE_1333</name>
</gene>
<name>A0A087CQD0_9BIFI</name>
<dbReference type="InterPro" id="IPR007345">
    <property type="entry name" value="Polysacch_pyruvyl_Trfase"/>
</dbReference>
<feature type="domain" description="Polysaccharide pyruvyl transferase" evidence="1">
    <location>
        <begin position="42"/>
        <end position="212"/>
    </location>
</feature>
<dbReference type="Pfam" id="PF04230">
    <property type="entry name" value="PS_pyruv_trans"/>
    <property type="match status" value="1"/>
</dbReference>
<comment type="caution">
    <text evidence="2">The sequence shown here is derived from an EMBL/GenBank/DDBJ whole genome shotgun (WGS) entry which is preliminary data.</text>
</comment>